<accession>A0ABR6X4Y0</accession>
<evidence type="ECO:0000313" key="2">
    <source>
        <dbReference type="Proteomes" id="UP000648257"/>
    </source>
</evidence>
<sequence length="125" mass="13934">MSNRLFHNRRLKAIVLLGTMLLVLLSAQWLGFAHRMSHISTISGEVMSLASDGENYLGIQKLQNSTESSIHSCILFDAASIADGLQHTFALVVPTVIVALPREQVRLIPWFASLRIYFLSRAPPF</sequence>
<comment type="caution">
    <text evidence="1">The sequence shown here is derived from an EMBL/GenBank/DDBJ whole genome shotgun (WGS) entry which is preliminary data.</text>
</comment>
<evidence type="ECO:0000313" key="1">
    <source>
        <dbReference type="EMBL" id="MBC3807936.1"/>
    </source>
</evidence>
<name>A0ABR6X4Y0_9BURK</name>
<dbReference type="EMBL" id="JACOFW010000011">
    <property type="protein sequence ID" value="MBC3807936.1"/>
    <property type="molecule type" value="Genomic_DNA"/>
</dbReference>
<reference evidence="1 2" key="1">
    <citation type="submission" date="2020-08" db="EMBL/GenBank/DDBJ databases">
        <title>Novel species isolated from subtropical streams in China.</title>
        <authorList>
            <person name="Lu H."/>
        </authorList>
    </citation>
    <scope>NUCLEOTIDE SEQUENCE [LARGE SCALE GENOMIC DNA]</scope>
    <source>
        <strain evidence="1 2">KACC 16656</strain>
    </source>
</reference>
<dbReference type="RefSeq" id="WP_186923015.1">
    <property type="nucleotide sequence ID" value="NZ_JACOFW010000011.1"/>
</dbReference>
<keyword evidence="2" id="KW-1185">Reference proteome</keyword>
<dbReference type="Proteomes" id="UP000648257">
    <property type="component" value="Unassembled WGS sequence"/>
</dbReference>
<gene>
    <name evidence="1" type="ORF">H8K52_11325</name>
</gene>
<organism evidence="1 2">
    <name type="scientific">Undibacterium seohonense</name>
    <dbReference type="NCBI Taxonomy" id="1344950"/>
    <lineage>
        <taxon>Bacteria</taxon>
        <taxon>Pseudomonadati</taxon>
        <taxon>Pseudomonadota</taxon>
        <taxon>Betaproteobacteria</taxon>
        <taxon>Burkholderiales</taxon>
        <taxon>Oxalobacteraceae</taxon>
        <taxon>Undibacterium</taxon>
    </lineage>
</organism>
<proteinExistence type="predicted"/>
<protein>
    <submittedName>
        <fullName evidence="1">Uncharacterized protein</fullName>
    </submittedName>
</protein>